<accession>A0AAJ0GQD2</accession>
<evidence type="ECO:0000313" key="5">
    <source>
        <dbReference type="Proteomes" id="UP001273166"/>
    </source>
</evidence>
<reference evidence="4" key="2">
    <citation type="submission" date="2023-06" db="EMBL/GenBank/DDBJ databases">
        <authorList>
            <consortium name="Lawrence Berkeley National Laboratory"/>
            <person name="Mondo S.J."/>
            <person name="Hensen N."/>
            <person name="Bonometti L."/>
            <person name="Westerberg I."/>
            <person name="Brannstrom I.O."/>
            <person name="Guillou S."/>
            <person name="Cros-Aarteil S."/>
            <person name="Calhoun S."/>
            <person name="Haridas S."/>
            <person name="Kuo A."/>
            <person name="Pangilinan J."/>
            <person name="Riley R."/>
            <person name="Labutti K."/>
            <person name="Andreopoulos B."/>
            <person name="Lipzen A."/>
            <person name="Chen C."/>
            <person name="Yanf M."/>
            <person name="Daum C."/>
            <person name="Ng V."/>
            <person name="Clum A."/>
            <person name="Steindorff A."/>
            <person name="Ohm R."/>
            <person name="Martin F."/>
            <person name="Silar P."/>
            <person name="Natvig D."/>
            <person name="Lalanne C."/>
            <person name="Gautier V."/>
            <person name="Ament-Velasquez S.L."/>
            <person name="Kruys A."/>
            <person name="Hutchinson M.I."/>
            <person name="Powell A.J."/>
            <person name="Barry K."/>
            <person name="Miller A.N."/>
            <person name="Grigoriev I.V."/>
            <person name="Debuchy R."/>
            <person name="Gladieux P."/>
            <person name="Thoren M.H."/>
            <person name="Johannesson H."/>
        </authorList>
    </citation>
    <scope>NUCLEOTIDE SEQUENCE</scope>
    <source>
        <strain evidence="4">CBS 333.67</strain>
    </source>
</reference>
<feature type="domain" description="Sfi1 spindle body" evidence="3">
    <location>
        <begin position="276"/>
        <end position="839"/>
    </location>
</feature>
<feature type="compositionally biased region" description="Low complexity" evidence="2">
    <location>
        <begin position="132"/>
        <end position="145"/>
    </location>
</feature>
<name>A0AAJ0GQD2_9PEZI</name>
<proteinExistence type="predicted"/>
<dbReference type="EMBL" id="JAUDZG010000005">
    <property type="protein sequence ID" value="KAK3303975.1"/>
    <property type="molecule type" value="Genomic_DNA"/>
</dbReference>
<dbReference type="Proteomes" id="UP001273166">
    <property type="component" value="Unassembled WGS sequence"/>
</dbReference>
<feature type="region of interest" description="Disordered" evidence="2">
    <location>
        <begin position="130"/>
        <end position="167"/>
    </location>
</feature>
<comment type="caution">
    <text evidence="4">The sequence shown here is derived from an EMBL/GenBank/DDBJ whole genome shotgun (WGS) entry which is preliminary data.</text>
</comment>
<keyword evidence="1" id="KW-0175">Coiled coil</keyword>
<sequence length="969" mass="112733">MQHPSSLFPHNGGLDYPPPSAAHSGYPASSALHHGAHPHESYSDQDIELVHQIVSLAESLYPTLPERERLPTNALFLAAEQLLPEHGYDPEDPPSHISRLIFKIGGQRAGDTLSDKFKSVLGGMGIKLEFVPSSNPSSRPGSRASIAPSDAIPAQPESRASSSLSDRGILDGILRQPPIRDSHNSPPVVDIRFQTLGDDLADLEDRENLLRDFRMQQDRELVGDVFSTWRATARQAKRNNDELRTHAVEFDNNDLLGEVLDIWNEEAALARQQRLEAEAAAKHEAYVAKMERRATRVYEIFTIRNVLALWQDQAQEEIDRTAVARRHLVRKRTFEGWHAQHVEDETKVKNFILGNALQKWSQVALHHEVRHEVAAQWHQQQLCNVTLNQMLEETKKRIADEFYAVNLAKQSLDTWADKARDLNEEYQVAVALDERLVLDEAVNIWLEELEVQQYDAYECTRQFLVLGCRRDLEYWQEQARLSVLLKQYNAKRAHDTRRQVMETWHGNLQNVKGNTMVADAFFLEEPVEHWEREMKLKLFIERDEYEIKAAVLSQWALEEKLAWYKRYLDTRTKRETFNTLFKAARQARDDRVRYEEEADYVDSYYTQTDALETWIFETDKMYRHHHNANVVNLYWTTRPCIDHWREQCHQSQARDTYYKRKANKHRAISMVLGVLDEWPDIAETTRRQRMVSSLRQFRRKYKIALAQECLGKWLDATADALDVGHDAHRTNLHYKWEDLNDCIDYWSLMTKRAQNIQQIAADAELEVYYGKWQAQLYETKENMADAIDYDTEKTRKSCWERWEFQAIQNESKRHMANTLREKNERRLCHQLLEDWQQKAVPEAAARFDPRFSTLSARRSVRQSTRQQLARSSTAGFYTASQLATLPFRSLGPMPEFDEEPLLPDAEVDDPGFMSTPTRRTGSARPLGYRPTTTPSAILPSPYERELRRRYGGPRPDFVNITEESGELEF</sequence>
<feature type="region of interest" description="Disordered" evidence="2">
    <location>
        <begin position="1"/>
        <end position="42"/>
    </location>
</feature>
<evidence type="ECO:0000259" key="3">
    <source>
        <dbReference type="Pfam" id="PF08457"/>
    </source>
</evidence>
<dbReference type="RefSeq" id="XP_062719755.1">
    <property type="nucleotide sequence ID" value="XM_062865497.1"/>
</dbReference>
<evidence type="ECO:0000313" key="4">
    <source>
        <dbReference type="EMBL" id="KAK3303975.1"/>
    </source>
</evidence>
<dbReference type="AlphaFoldDB" id="A0AAJ0GQD2"/>
<feature type="compositionally biased region" description="Acidic residues" evidence="2">
    <location>
        <begin position="895"/>
        <end position="909"/>
    </location>
</feature>
<organism evidence="4 5">
    <name type="scientific">Chaetomium strumarium</name>
    <dbReference type="NCBI Taxonomy" id="1170767"/>
    <lineage>
        <taxon>Eukaryota</taxon>
        <taxon>Fungi</taxon>
        <taxon>Dikarya</taxon>
        <taxon>Ascomycota</taxon>
        <taxon>Pezizomycotina</taxon>
        <taxon>Sordariomycetes</taxon>
        <taxon>Sordariomycetidae</taxon>
        <taxon>Sordariales</taxon>
        <taxon>Chaetomiaceae</taxon>
        <taxon>Chaetomium</taxon>
    </lineage>
</organism>
<keyword evidence="5" id="KW-1185">Reference proteome</keyword>
<protein>
    <submittedName>
        <fullName evidence="4">Sfi1 spindle body protein-domain-containing protein</fullName>
    </submittedName>
</protein>
<dbReference type="Pfam" id="PF08457">
    <property type="entry name" value="Sfi1"/>
    <property type="match status" value="1"/>
</dbReference>
<evidence type="ECO:0000256" key="1">
    <source>
        <dbReference type="SAM" id="Coils"/>
    </source>
</evidence>
<dbReference type="InterPro" id="IPR013665">
    <property type="entry name" value="Sfi1_dom"/>
</dbReference>
<feature type="coiled-coil region" evidence="1">
    <location>
        <begin position="233"/>
        <end position="280"/>
    </location>
</feature>
<feature type="region of interest" description="Disordered" evidence="2">
    <location>
        <begin position="893"/>
        <end position="969"/>
    </location>
</feature>
<gene>
    <name evidence="4" type="ORF">B0T15DRAFT_417743</name>
</gene>
<dbReference type="GeneID" id="87884326"/>
<evidence type="ECO:0000256" key="2">
    <source>
        <dbReference type="SAM" id="MobiDB-lite"/>
    </source>
</evidence>
<reference evidence="4" key="1">
    <citation type="journal article" date="2023" name="Mol. Phylogenet. Evol.">
        <title>Genome-scale phylogeny and comparative genomics of the fungal order Sordariales.</title>
        <authorList>
            <person name="Hensen N."/>
            <person name="Bonometti L."/>
            <person name="Westerberg I."/>
            <person name="Brannstrom I.O."/>
            <person name="Guillou S."/>
            <person name="Cros-Aarteil S."/>
            <person name="Calhoun S."/>
            <person name="Haridas S."/>
            <person name="Kuo A."/>
            <person name="Mondo S."/>
            <person name="Pangilinan J."/>
            <person name="Riley R."/>
            <person name="LaButti K."/>
            <person name="Andreopoulos B."/>
            <person name="Lipzen A."/>
            <person name="Chen C."/>
            <person name="Yan M."/>
            <person name="Daum C."/>
            <person name="Ng V."/>
            <person name="Clum A."/>
            <person name="Steindorff A."/>
            <person name="Ohm R.A."/>
            <person name="Martin F."/>
            <person name="Silar P."/>
            <person name="Natvig D.O."/>
            <person name="Lalanne C."/>
            <person name="Gautier V."/>
            <person name="Ament-Velasquez S.L."/>
            <person name="Kruys A."/>
            <person name="Hutchinson M.I."/>
            <person name="Powell A.J."/>
            <person name="Barry K."/>
            <person name="Miller A.N."/>
            <person name="Grigoriev I.V."/>
            <person name="Debuchy R."/>
            <person name="Gladieux P."/>
            <person name="Hiltunen Thoren M."/>
            <person name="Johannesson H."/>
        </authorList>
    </citation>
    <scope>NUCLEOTIDE SEQUENCE</scope>
    <source>
        <strain evidence="4">CBS 333.67</strain>
    </source>
</reference>